<gene>
    <name evidence="3" type="ORF">KS407_16805</name>
</gene>
<protein>
    <submittedName>
        <fullName evidence="3">Glycosyltransferase</fullName>
    </submittedName>
</protein>
<dbReference type="RefSeq" id="WP_088076900.1">
    <property type="nucleotide sequence ID" value="NZ_JAHQCR010000070.1"/>
</dbReference>
<dbReference type="EMBL" id="JAHQCR010000070">
    <property type="protein sequence ID" value="MBU9723082.1"/>
    <property type="molecule type" value="Genomic_DNA"/>
</dbReference>
<evidence type="ECO:0000259" key="2">
    <source>
        <dbReference type="Pfam" id="PF13439"/>
    </source>
</evidence>
<feature type="domain" description="Glycosyltransferase subfamily 4-like N-terminal" evidence="2">
    <location>
        <begin position="18"/>
        <end position="179"/>
    </location>
</feature>
<dbReference type="Pfam" id="PF13439">
    <property type="entry name" value="Glyco_transf_4"/>
    <property type="match status" value="1"/>
</dbReference>
<dbReference type="CDD" id="cd03811">
    <property type="entry name" value="GT4_GT28_WabH-like"/>
    <property type="match status" value="1"/>
</dbReference>
<dbReference type="InterPro" id="IPR028098">
    <property type="entry name" value="Glyco_trans_4-like_N"/>
</dbReference>
<accession>A0ABS6JXX1</accession>
<dbReference type="PANTHER" id="PTHR12526">
    <property type="entry name" value="GLYCOSYLTRANSFERASE"/>
    <property type="match status" value="1"/>
</dbReference>
<dbReference type="Gene3D" id="3.40.50.2000">
    <property type="entry name" value="Glycogen Phosphorylase B"/>
    <property type="match status" value="2"/>
</dbReference>
<dbReference type="PANTHER" id="PTHR12526:SF630">
    <property type="entry name" value="GLYCOSYLTRANSFERASE"/>
    <property type="match status" value="1"/>
</dbReference>
<sequence length="372" mass="42229">MNNEKKKVLFITPNLGGGGAEKVIVNILKFVDRKKIEPEYLALNLVGPFVELLPEDIKVSDLQTEKVSKSIIKLIKSINKSNPDIIMSTLSNLNLAILFIKPFLRRKTKIIVRQSNTLNKIFEQYPYWKKCIYKLSYSYLYRKADKIIVQSEGMKEDLLIMFPSLKDKVIRIPNPIDLNEISVKLESVRKTSTEYNDGCKTIKIVAVGRLTYQKGFDTLLKAFKQLKKNKPNIQLSIVGEGPLKGELKELTSKLDIMEDVDFKGFVNNPYEVIYNSDIFVLPSRYEGFPNILLEALACETKIVATDCKSGPREILGANKYGTLVKVDDVNELSNALLININGHARTAPGYQRALNYDVKNIVKQYEEALLKT</sequence>
<dbReference type="SUPFAM" id="SSF53756">
    <property type="entry name" value="UDP-Glycosyltransferase/glycogen phosphorylase"/>
    <property type="match status" value="1"/>
</dbReference>
<feature type="domain" description="Glycosyl transferase family 1" evidence="1">
    <location>
        <begin position="201"/>
        <end position="336"/>
    </location>
</feature>
<dbReference type="Pfam" id="PF00534">
    <property type="entry name" value="Glycos_transf_1"/>
    <property type="match status" value="1"/>
</dbReference>
<organism evidence="3 4">
    <name type="scientific">Evansella alkalicola</name>
    <dbReference type="NCBI Taxonomy" id="745819"/>
    <lineage>
        <taxon>Bacteria</taxon>
        <taxon>Bacillati</taxon>
        <taxon>Bacillota</taxon>
        <taxon>Bacilli</taxon>
        <taxon>Bacillales</taxon>
        <taxon>Bacillaceae</taxon>
        <taxon>Evansella</taxon>
    </lineage>
</organism>
<dbReference type="InterPro" id="IPR001296">
    <property type="entry name" value="Glyco_trans_1"/>
</dbReference>
<comment type="caution">
    <text evidence="3">The sequence shown here is derived from an EMBL/GenBank/DDBJ whole genome shotgun (WGS) entry which is preliminary data.</text>
</comment>
<evidence type="ECO:0000259" key="1">
    <source>
        <dbReference type="Pfam" id="PF00534"/>
    </source>
</evidence>
<evidence type="ECO:0000313" key="3">
    <source>
        <dbReference type="EMBL" id="MBU9723082.1"/>
    </source>
</evidence>
<name>A0ABS6JXX1_9BACI</name>
<keyword evidence="4" id="KW-1185">Reference proteome</keyword>
<proteinExistence type="predicted"/>
<dbReference type="Proteomes" id="UP000790580">
    <property type="component" value="Unassembled WGS sequence"/>
</dbReference>
<reference evidence="3 4" key="1">
    <citation type="submission" date="2021-06" db="EMBL/GenBank/DDBJ databases">
        <title>Bacillus sp. RD4P76, an endophyte from a halophyte.</title>
        <authorList>
            <person name="Sun J.-Q."/>
        </authorList>
    </citation>
    <scope>NUCLEOTIDE SEQUENCE [LARGE SCALE GENOMIC DNA]</scope>
    <source>
        <strain evidence="3 4">JCM 17098</strain>
    </source>
</reference>
<evidence type="ECO:0000313" key="4">
    <source>
        <dbReference type="Proteomes" id="UP000790580"/>
    </source>
</evidence>